<dbReference type="InterPro" id="IPR000277">
    <property type="entry name" value="Cys/Met-Metab_PyrdxlP-dep_enz"/>
</dbReference>
<dbReference type="GO" id="GO:0004123">
    <property type="term" value="F:cystathionine gamma-lyase activity"/>
    <property type="evidence" value="ECO:0007669"/>
    <property type="project" value="TreeGrafter"/>
</dbReference>
<feature type="compositionally biased region" description="Polar residues" evidence="5">
    <location>
        <begin position="1"/>
        <end position="13"/>
    </location>
</feature>
<accession>A0A6P2BW73</accession>
<dbReference type="GO" id="GO:0005737">
    <property type="term" value="C:cytoplasm"/>
    <property type="evidence" value="ECO:0007669"/>
    <property type="project" value="TreeGrafter"/>
</dbReference>
<dbReference type="InterPro" id="IPR015421">
    <property type="entry name" value="PyrdxlP-dep_Trfase_major"/>
</dbReference>
<comment type="similarity">
    <text evidence="2 4">Belongs to the trans-sulfuration enzymes family.</text>
</comment>
<organism evidence="6 7">
    <name type="scientific">Trebonia kvetii</name>
    <dbReference type="NCBI Taxonomy" id="2480626"/>
    <lineage>
        <taxon>Bacteria</taxon>
        <taxon>Bacillati</taxon>
        <taxon>Actinomycetota</taxon>
        <taxon>Actinomycetes</taxon>
        <taxon>Streptosporangiales</taxon>
        <taxon>Treboniaceae</taxon>
        <taxon>Trebonia</taxon>
    </lineage>
</organism>
<sequence>MSAGGSRSQTASASAPVLTGCPPARASRAMSPRSRAPATGTAAPSSSWTSSSPRIAIRTALLCPCRTASAASAASCCYQEWRRCTRRVRGGIAGSCCYHDTEWACRRKSIDSPLDEDRLANALAVTGTITPVTARPFSPVCRFLLLSMEEIGRSVMLARGRVEPGASCRGHRDGWRPARTAGHWGGWRRHGPVRDYGVVEFDLGFSAESRVIHGGTSREQGAPVGPPLLPTSVYVSAGEPDPDRGYGRMSNPGWDDVEAGLAALEGPGAIAVSFASGQAASMALMLSLAQGRERIVFPTDGYYNTRALAAKLRPHGAAAAAVDLLDLAAVGEALAAGPAVLWAETPTNPLLRVADLEALASLALTASAPLVVDNTVATGLLQRPLEFGAVASVYSLTKSLSGHSDAADRARVIERARHRGLPRRPSAGDRRALPGPVAVRRRGQADAARLRPAALLRDRGVGGRRRRRGCRGAADRSRH</sequence>
<comment type="cofactor">
    <cofactor evidence="1 4">
        <name>pyridoxal 5'-phosphate</name>
        <dbReference type="ChEBI" id="CHEBI:597326"/>
    </cofactor>
</comment>
<gene>
    <name evidence="6" type="ORF">EAS64_22375</name>
</gene>
<reference evidence="6 7" key="1">
    <citation type="submission" date="2018-11" db="EMBL/GenBank/DDBJ databases">
        <title>Trebonia kvetii gen.nov., sp.nov., a novel acidophilic actinobacterium, and proposal of the new actinobacterial family Treboniaceae fam. nov.</title>
        <authorList>
            <person name="Rapoport D."/>
            <person name="Sagova-Mareckova M."/>
            <person name="Sedlacek I."/>
            <person name="Provaznik J."/>
            <person name="Kralova S."/>
            <person name="Pavlinic D."/>
            <person name="Benes V."/>
            <person name="Kopecky J."/>
        </authorList>
    </citation>
    <scope>NUCLEOTIDE SEQUENCE [LARGE SCALE GENOMIC DNA]</scope>
    <source>
        <strain evidence="6 7">15Tr583</strain>
    </source>
</reference>
<comment type="caution">
    <text evidence="6">The sequence shown here is derived from an EMBL/GenBank/DDBJ whole genome shotgun (WGS) entry which is preliminary data.</text>
</comment>
<evidence type="ECO:0000256" key="2">
    <source>
        <dbReference type="ARBA" id="ARBA00009077"/>
    </source>
</evidence>
<feature type="region of interest" description="Disordered" evidence="5">
    <location>
        <begin position="458"/>
        <end position="479"/>
    </location>
</feature>
<feature type="region of interest" description="Disordered" evidence="5">
    <location>
        <begin position="416"/>
        <end position="446"/>
    </location>
</feature>
<evidence type="ECO:0000256" key="3">
    <source>
        <dbReference type="ARBA" id="ARBA00022898"/>
    </source>
</evidence>
<protein>
    <recommendedName>
        <fullName evidence="8">PLP-dependent transferase</fullName>
    </recommendedName>
</protein>
<feature type="region of interest" description="Disordered" evidence="5">
    <location>
        <begin position="1"/>
        <end position="50"/>
    </location>
</feature>
<name>A0A6P2BW73_9ACTN</name>
<dbReference type="OrthoDB" id="9780685at2"/>
<dbReference type="PANTHER" id="PTHR11808">
    <property type="entry name" value="TRANS-SULFURATION ENZYME FAMILY MEMBER"/>
    <property type="match status" value="1"/>
</dbReference>
<evidence type="ECO:0000313" key="7">
    <source>
        <dbReference type="Proteomes" id="UP000460272"/>
    </source>
</evidence>
<dbReference type="EMBL" id="RPFW01000004">
    <property type="protein sequence ID" value="TVZ03188.1"/>
    <property type="molecule type" value="Genomic_DNA"/>
</dbReference>
<evidence type="ECO:0000256" key="5">
    <source>
        <dbReference type="SAM" id="MobiDB-lite"/>
    </source>
</evidence>
<dbReference type="PANTHER" id="PTHR11808:SF15">
    <property type="entry name" value="CYSTATHIONINE GAMMA-LYASE"/>
    <property type="match status" value="1"/>
</dbReference>
<dbReference type="AlphaFoldDB" id="A0A6P2BW73"/>
<dbReference type="GO" id="GO:0019343">
    <property type="term" value="P:cysteine biosynthetic process via cystathionine"/>
    <property type="evidence" value="ECO:0007669"/>
    <property type="project" value="TreeGrafter"/>
</dbReference>
<evidence type="ECO:0000313" key="6">
    <source>
        <dbReference type="EMBL" id="TVZ03188.1"/>
    </source>
</evidence>
<dbReference type="Proteomes" id="UP000460272">
    <property type="component" value="Unassembled WGS sequence"/>
</dbReference>
<dbReference type="GO" id="GO:0019346">
    <property type="term" value="P:transsulfuration"/>
    <property type="evidence" value="ECO:0007669"/>
    <property type="project" value="InterPro"/>
</dbReference>
<dbReference type="Pfam" id="PF01053">
    <property type="entry name" value="Cys_Met_Meta_PP"/>
    <property type="match status" value="1"/>
</dbReference>
<dbReference type="GO" id="GO:0030170">
    <property type="term" value="F:pyridoxal phosphate binding"/>
    <property type="evidence" value="ECO:0007669"/>
    <property type="project" value="InterPro"/>
</dbReference>
<proteinExistence type="inferred from homology"/>
<keyword evidence="7" id="KW-1185">Reference proteome</keyword>
<dbReference type="SUPFAM" id="SSF53383">
    <property type="entry name" value="PLP-dependent transferases"/>
    <property type="match status" value="1"/>
</dbReference>
<feature type="compositionally biased region" description="Low complexity" evidence="5">
    <location>
        <begin position="22"/>
        <end position="50"/>
    </location>
</feature>
<dbReference type="PROSITE" id="PS51257">
    <property type="entry name" value="PROKAR_LIPOPROTEIN"/>
    <property type="match status" value="1"/>
</dbReference>
<evidence type="ECO:0008006" key="8">
    <source>
        <dbReference type="Google" id="ProtNLM"/>
    </source>
</evidence>
<evidence type="ECO:0000256" key="1">
    <source>
        <dbReference type="ARBA" id="ARBA00001933"/>
    </source>
</evidence>
<dbReference type="InterPro" id="IPR015424">
    <property type="entry name" value="PyrdxlP-dep_Trfase"/>
</dbReference>
<dbReference type="Gene3D" id="3.40.640.10">
    <property type="entry name" value="Type I PLP-dependent aspartate aminotransferase-like (Major domain)"/>
    <property type="match status" value="1"/>
</dbReference>
<keyword evidence="3 4" id="KW-0663">Pyridoxal phosphate</keyword>
<evidence type="ECO:0000256" key="4">
    <source>
        <dbReference type="RuleBase" id="RU362118"/>
    </source>
</evidence>